<dbReference type="STRING" id="2070753.A0A3A2ZRB2"/>
<evidence type="ECO:0000256" key="6">
    <source>
        <dbReference type="ARBA" id="ARBA00022723"/>
    </source>
</evidence>
<comment type="pathway">
    <text evidence="14">Cofactor biosynthesis; molybdopterin biosynthesis.</text>
</comment>
<gene>
    <name evidence="14" type="primary">uba4</name>
    <name evidence="14" type="synonym">cnxF</name>
    <name evidence="17" type="ORF">PHISCL_05805</name>
</gene>
<dbReference type="FunFam" id="3.40.250.10:FF:000096">
    <property type="entry name" value="Adenylyltransferase and sulfurtransferase uba4"/>
    <property type="match status" value="1"/>
</dbReference>
<dbReference type="GO" id="GO:0005829">
    <property type="term" value="C:cytosol"/>
    <property type="evidence" value="ECO:0007669"/>
    <property type="project" value="UniProtKB-SubCell"/>
</dbReference>
<feature type="binding site" evidence="14">
    <location>
        <position position="317"/>
    </location>
    <ligand>
        <name>Zn(2+)</name>
        <dbReference type="ChEBI" id="CHEBI:29105"/>
    </ligand>
</feature>
<dbReference type="Pfam" id="PF00899">
    <property type="entry name" value="ThiF"/>
    <property type="match status" value="1"/>
</dbReference>
<dbReference type="SUPFAM" id="SSF69572">
    <property type="entry name" value="Activating enzymes of the ubiquitin-like proteins"/>
    <property type="match status" value="1"/>
</dbReference>
<feature type="active site" description="Cysteine persulfide intermediate; for sulfurtransferase activity" evidence="14">
    <location>
        <position position="450"/>
    </location>
</feature>
<comment type="catalytic activity">
    <reaction evidence="14">
        <text>[molybdopterin-synthase sulfur-carrier protein]-C-terminal Gly-Gly + ATP + H(+) = [molybdopterin-synthase sulfur-carrier protein]-C-terminal Gly-Gly-AMP + diphosphate</text>
        <dbReference type="Rhea" id="RHEA:43616"/>
        <dbReference type="Rhea" id="RHEA-COMP:12159"/>
        <dbReference type="Rhea" id="RHEA-COMP:12202"/>
        <dbReference type="ChEBI" id="CHEBI:15378"/>
        <dbReference type="ChEBI" id="CHEBI:30616"/>
        <dbReference type="ChEBI" id="CHEBI:33019"/>
        <dbReference type="ChEBI" id="CHEBI:90618"/>
        <dbReference type="ChEBI" id="CHEBI:90778"/>
        <dbReference type="EC" id="2.7.7.80"/>
    </reaction>
</comment>
<keyword evidence="11 14" id="KW-0501">Molybdenum cofactor biosynthesis</keyword>
<keyword evidence="3 14" id="KW-0808">Transferase</keyword>
<evidence type="ECO:0000256" key="10">
    <source>
        <dbReference type="ARBA" id="ARBA00022840"/>
    </source>
</evidence>
<dbReference type="AlphaFoldDB" id="A0A3A2ZRB2"/>
<name>A0A3A2ZRB2_9EURO</name>
<evidence type="ECO:0000256" key="4">
    <source>
        <dbReference type="ARBA" id="ARBA00022694"/>
    </source>
</evidence>
<keyword evidence="5" id="KW-0548">Nucleotidyltransferase</keyword>
<comment type="function">
    <text evidence="14">Plays a central role in 2-thiolation of mcm(5)S(2)U at tRNA wobble positions of cytosolic tRNA(Lys), tRNA(Glu) and tRNA(Gln). Also essential during biosynthesis of the molybdenum cofactor. Acts by mediating the C-terminal thiocarboxylation of sulfur carriers urm1 and MOCS2A. Its N-terminus first activates urm1 and MOCS2A as acyl-adenylates (-COAMP), then the persulfide sulfur on the catalytic cysteine is transferred to urm1 and MOCS2A to form thiocarboxylation (-COSH) of their C-terminus. The reaction probably involves hydrogen sulfide that is generated from the persulfide intermediate and that acts as nucleophile towards urm1 and MOCS2A. Subsequently, a transient disulfide bond is formed. Does not use thiosulfate as sulfur donor; nfs1 probably acting as a sulfur donor for thiocarboxylation reactions.</text>
</comment>
<proteinExistence type="inferred from homology"/>
<evidence type="ECO:0000313" key="17">
    <source>
        <dbReference type="EMBL" id="RJE21854.1"/>
    </source>
</evidence>
<keyword evidence="4 14" id="KW-0819">tRNA processing</keyword>
<feature type="active site" description="Glycyl thioester intermediate; for adenylyltransferase activity" evidence="14">
    <location>
        <position position="252"/>
    </location>
</feature>
<comment type="cofactor">
    <cofactor evidence="14">
        <name>Zn(2+)</name>
        <dbReference type="ChEBI" id="CHEBI:29105"/>
    </cofactor>
    <text evidence="14">Binds 1 zinc ion per subunit.</text>
</comment>
<comment type="pathway">
    <text evidence="14">tRNA modification; 5-methoxycarbonylmethyl-2-thiouridine-tRNA biosynthesis.</text>
</comment>
<evidence type="ECO:0000256" key="12">
    <source>
        <dbReference type="ARBA" id="ARBA00023268"/>
    </source>
</evidence>
<dbReference type="GO" id="GO:0061605">
    <property type="term" value="F:molybdopterin-synthase adenylyltransferase activity"/>
    <property type="evidence" value="ECO:0007669"/>
    <property type="project" value="UniProtKB-EC"/>
</dbReference>
<keyword evidence="6 14" id="KW-0479">Metal-binding</keyword>
<feature type="binding site" evidence="14">
    <location>
        <position position="238"/>
    </location>
    <ligand>
        <name>Zn(2+)</name>
        <dbReference type="ChEBI" id="CHEBI:29105"/>
    </ligand>
</feature>
<feature type="region of interest" description="Disordered" evidence="15">
    <location>
        <begin position="35"/>
        <end position="54"/>
    </location>
</feature>
<dbReference type="InterPro" id="IPR036873">
    <property type="entry name" value="Rhodanese-like_dom_sf"/>
</dbReference>
<feature type="binding site" evidence="14">
    <location>
        <position position="235"/>
    </location>
    <ligand>
        <name>Zn(2+)</name>
        <dbReference type="ChEBI" id="CHEBI:29105"/>
    </ligand>
</feature>
<comment type="caution">
    <text evidence="17">The sequence shown here is derived from an EMBL/GenBank/DDBJ whole genome shotgun (WGS) entry which is preliminary data.</text>
</comment>
<sequence>MDHLEQTCASLRAQIAATETDLAKLKRELQEAEAAASAAKAPNGINGEPKKENRKRTWPLLAEEYRRYGRQMIVPQLGLQGQLRLRSSKVLIVGAGGLGCPSALYLAGAGVGTLGMVDGDTVESSNLHRQVLHRTRNVGKFKVDSAIEYLQELNPHTSYVPHRSHLSPQEAPEIFKDYDLILDCTDNPATRYLISDTAVALGKPLVSASALRTEGQLMVLNNPPRPAGDKTGGPCYRCVFPKPPPANSVTSCADGGILGPVVGTMGVLQALEAIKVITSPTSGLNDGPGDPPALHIFSAYSSPPFRTIRLRTRRPTCAACSASPSVTLDTIKSGSIDYIFFCGAANPEALLSPNERISPLEYRRRHPAMPSKILAPETGSRHTLIDVRDKAQFDICNLENSINIPISTILGSSAARATKGVNGDSEDNLPAWVPAEIASPESRDPIYVVCRLGNDSQVAVKKLKELGLDRDGERYVGDIQGGLHAWRGQVDPEFPEY</sequence>
<feature type="binding site" evidence="14">
    <location>
        <position position="320"/>
    </location>
    <ligand>
        <name>Zn(2+)</name>
        <dbReference type="ChEBI" id="CHEBI:29105"/>
    </ligand>
</feature>
<dbReference type="Pfam" id="PF00581">
    <property type="entry name" value="Rhodanese"/>
    <property type="match status" value="1"/>
</dbReference>
<keyword evidence="8" id="KW-0833">Ubl conjugation pathway</keyword>
<comment type="subcellular location">
    <subcellularLocation>
        <location evidence="1">Cytoplasm</location>
        <location evidence="1">Cytosol</location>
    </subcellularLocation>
</comment>
<evidence type="ECO:0000256" key="1">
    <source>
        <dbReference type="ARBA" id="ARBA00004514"/>
    </source>
</evidence>
<evidence type="ECO:0000313" key="18">
    <source>
        <dbReference type="Proteomes" id="UP000266188"/>
    </source>
</evidence>
<keyword evidence="7 14" id="KW-0547">Nucleotide-binding</keyword>
<evidence type="ECO:0000256" key="2">
    <source>
        <dbReference type="ARBA" id="ARBA00022490"/>
    </source>
</evidence>
<feature type="binding site" evidence="14">
    <location>
        <begin position="186"/>
        <end position="187"/>
    </location>
    <ligand>
        <name>ATP</name>
        <dbReference type="ChEBI" id="CHEBI:30616"/>
    </ligand>
</feature>
<dbReference type="EC" id="2.7.7.80" evidence="14"/>
<dbReference type="InterPro" id="IPR000594">
    <property type="entry name" value="ThiF_NAD_FAD-bd"/>
</dbReference>
<dbReference type="HAMAP" id="MF_03049">
    <property type="entry name" value="MOCS3_Uba4"/>
    <property type="match status" value="1"/>
</dbReference>
<keyword evidence="12 14" id="KW-0511">Multifunctional enzyme</keyword>
<dbReference type="EC" id="2.8.1.11" evidence="14"/>
<evidence type="ECO:0000256" key="11">
    <source>
        <dbReference type="ARBA" id="ARBA00023150"/>
    </source>
</evidence>
<dbReference type="Gene3D" id="3.40.250.10">
    <property type="entry name" value="Rhodanese-like domain"/>
    <property type="match status" value="1"/>
</dbReference>
<dbReference type="CDD" id="cd00757">
    <property type="entry name" value="ThiF_MoeB_HesA_family"/>
    <property type="match status" value="1"/>
</dbReference>
<dbReference type="GO" id="GO:0046872">
    <property type="term" value="F:metal ion binding"/>
    <property type="evidence" value="ECO:0007669"/>
    <property type="project" value="UniProtKB-KW"/>
</dbReference>
<dbReference type="Gene3D" id="3.40.50.720">
    <property type="entry name" value="NAD(P)-binding Rossmann-like Domain"/>
    <property type="match status" value="1"/>
</dbReference>
<keyword evidence="18" id="KW-1185">Reference proteome</keyword>
<dbReference type="GO" id="GO:0002143">
    <property type="term" value="P:tRNA wobble position uridine thiolation"/>
    <property type="evidence" value="ECO:0007669"/>
    <property type="project" value="InterPro"/>
</dbReference>
<evidence type="ECO:0000256" key="15">
    <source>
        <dbReference type="SAM" id="MobiDB-lite"/>
    </source>
</evidence>
<evidence type="ECO:0000256" key="5">
    <source>
        <dbReference type="ARBA" id="ARBA00022695"/>
    </source>
</evidence>
<dbReference type="UniPathway" id="UPA00344"/>
<dbReference type="InterPro" id="IPR028885">
    <property type="entry name" value="MOCS3/Uba4"/>
</dbReference>
<keyword evidence="9 14" id="KW-0862">Zinc</keyword>
<dbReference type="GO" id="GO:0006777">
    <property type="term" value="P:Mo-molybdopterin cofactor biosynthetic process"/>
    <property type="evidence" value="ECO:0007669"/>
    <property type="project" value="UniProtKB-UniRule"/>
</dbReference>
<dbReference type="GO" id="GO:0042292">
    <property type="term" value="F:URM1 activating enzyme activity"/>
    <property type="evidence" value="ECO:0007669"/>
    <property type="project" value="TreeGrafter"/>
</dbReference>
<dbReference type="FunFam" id="3.40.50.720:FF:000033">
    <property type="entry name" value="Adenylyltransferase and sulfurtransferase MOCS3"/>
    <property type="match status" value="1"/>
</dbReference>
<organism evidence="17 18">
    <name type="scientific">Aspergillus sclerotialis</name>
    <dbReference type="NCBI Taxonomy" id="2070753"/>
    <lineage>
        <taxon>Eukaryota</taxon>
        <taxon>Fungi</taxon>
        <taxon>Dikarya</taxon>
        <taxon>Ascomycota</taxon>
        <taxon>Pezizomycotina</taxon>
        <taxon>Eurotiomycetes</taxon>
        <taxon>Eurotiomycetidae</taxon>
        <taxon>Eurotiales</taxon>
        <taxon>Aspergillaceae</taxon>
        <taxon>Aspergillus</taxon>
        <taxon>Aspergillus subgen. Polypaecilum</taxon>
    </lineage>
</organism>
<feature type="binding site" evidence="14">
    <location>
        <begin position="125"/>
        <end position="129"/>
    </location>
    <ligand>
        <name>ATP</name>
        <dbReference type="ChEBI" id="CHEBI:30616"/>
    </ligand>
</feature>
<dbReference type="PROSITE" id="PS50206">
    <property type="entry name" value="RHODANESE_3"/>
    <property type="match status" value="1"/>
</dbReference>
<feature type="binding site" evidence="14">
    <location>
        <position position="97"/>
    </location>
    <ligand>
        <name>ATP</name>
        <dbReference type="ChEBI" id="CHEBI:30616"/>
    </ligand>
</feature>
<evidence type="ECO:0000256" key="14">
    <source>
        <dbReference type="HAMAP-Rule" id="MF_03049"/>
    </source>
</evidence>
<dbReference type="EMBL" id="MVGC01000201">
    <property type="protein sequence ID" value="RJE21854.1"/>
    <property type="molecule type" value="Genomic_DNA"/>
</dbReference>
<evidence type="ECO:0000256" key="13">
    <source>
        <dbReference type="ARBA" id="ARBA00043893"/>
    </source>
</evidence>
<comment type="similarity">
    <text evidence="14">In the N-terminal section; belongs to the HesA/MoeB/ThiF family. UBA4 subfamily.</text>
</comment>
<dbReference type="UniPathway" id="UPA00988"/>
<dbReference type="InterPro" id="IPR035985">
    <property type="entry name" value="Ubiquitin-activating_enz"/>
</dbReference>
<dbReference type="SMART" id="SM00450">
    <property type="entry name" value="RHOD"/>
    <property type="match status" value="1"/>
</dbReference>
<dbReference type="OrthoDB" id="10261062at2759"/>
<evidence type="ECO:0000256" key="7">
    <source>
        <dbReference type="ARBA" id="ARBA00022741"/>
    </source>
</evidence>
<comment type="function">
    <text evidence="13">Plays a central role in 2-thiolation of mcm(5)S(2)U at tRNA wobble positions of cytosolic tRNA(Lys), tRNA(Glu) and tRNA(Gln). Also essential during biosynthesis of the molybdenum cofactor. Acts by mediating the C-terminal thiocarboxylation of sulfur carriers urm1 and mocs2a. Its N-terminus first activates urm1 and mocs2a as acyl-adenylates (-COAMP), then the persulfide sulfur on the catalytic cysteine is transferred to urm1 and mocs2a to form thiocarboxylation (-COSH) of their C-terminus. The reaction probably involves hydrogen sulfide that is generated from the persulfide intermediate and that acts as a nucleophile towards urm1 and mocs2a. Subsequently, a transient disulfide bond is formed. Does not use thiosulfate as sulfur donor; nfs1 probably acting as a sulfur donor for thiocarboxylation reactions.</text>
</comment>
<feature type="binding site" evidence="14">
    <location>
        <position position="142"/>
    </location>
    <ligand>
        <name>ATP</name>
        <dbReference type="ChEBI" id="CHEBI:30616"/>
    </ligand>
</feature>
<dbReference type="GO" id="GO:0005524">
    <property type="term" value="F:ATP binding"/>
    <property type="evidence" value="ECO:0007669"/>
    <property type="project" value="UniProtKB-KW"/>
</dbReference>
<evidence type="ECO:0000256" key="9">
    <source>
        <dbReference type="ARBA" id="ARBA00022833"/>
    </source>
</evidence>
<reference evidence="18" key="1">
    <citation type="submission" date="2017-02" db="EMBL/GenBank/DDBJ databases">
        <authorList>
            <person name="Tafer H."/>
            <person name="Lopandic K."/>
        </authorList>
    </citation>
    <scope>NUCLEOTIDE SEQUENCE [LARGE SCALE GENOMIC DNA]</scope>
    <source>
        <strain evidence="18">CBS 366.77</strain>
    </source>
</reference>
<dbReference type="PANTHER" id="PTHR10953:SF102">
    <property type="entry name" value="ADENYLYLTRANSFERASE AND SULFURTRANSFERASE MOCS3"/>
    <property type="match status" value="1"/>
</dbReference>
<dbReference type="InterPro" id="IPR045886">
    <property type="entry name" value="ThiF/MoeB/HesA"/>
</dbReference>
<evidence type="ECO:0000256" key="8">
    <source>
        <dbReference type="ARBA" id="ARBA00022786"/>
    </source>
</evidence>
<evidence type="ECO:0000256" key="3">
    <source>
        <dbReference type="ARBA" id="ARBA00022679"/>
    </source>
</evidence>
<dbReference type="InterPro" id="IPR001763">
    <property type="entry name" value="Rhodanese-like_dom"/>
</dbReference>
<feature type="binding site" evidence="14">
    <location>
        <position position="118"/>
    </location>
    <ligand>
        <name>ATP</name>
        <dbReference type="ChEBI" id="CHEBI:30616"/>
    </ligand>
</feature>
<dbReference type="GO" id="GO:0004792">
    <property type="term" value="F:thiosulfate-cyanide sulfurtransferase activity"/>
    <property type="evidence" value="ECO:0007669"/>
    <property type="project" value="TreeGrafter"/>
</dbReference>
<feature type="domain" description="Rhodanese" evidence="16">
    <location>
        <begin position="378"/>
        <end position="495"/>
    </location>
</feature>
<dbReference type="PANTHER" id="PTHR10953">
    <property type="entry name" value="UBIQUITIN-ACTIVATING ENZYME E1"/>
    <property type="match status" value="1"/>
</dbReference>
<dbReference type="GO" id="GO:0061604">
    <property type="term" value="F:molybdopterin-synthase sulfurtransferase activity"/>
    <property type="evidence" value="ECO:0007669"/>
    <property type="project" value="UniProtKB-EC"/>
</dbReference>
<dbReference type="Proteomes" id="UP000266188">
    <property type="component" value="Unassembled WGS sequence"/>
</dbReference>
<dbReference type="GO" id="GO:0032447">
    <property type="term" value="P:protein urmylation"/>
    <property type="evidence" value="ECO:0007669"/>
    <property type="project" value="TreeGrafter"/>
</dbReference>
<comment type="catalytic activity">
    <reaction evidence="14">
        <text>[molybdopterin-synthase sulfur-carrier protein]-C-terminal Gly-Gly-AMP + S-sulfanyl-L-cysteinyl-[cysteine desulfurase] + AH2 = [molybdopterin-synthase sulfur-carrier protein]-C-terminal-Gly-aminoethanethioate + L-cysteinyl-[cysteine desulfurase] + A + AMP + 2 H(+)</text>
        <dbReference type="Rhea" id="RHEA:48612"/>
        <dbReference type="Rhea" id="RHEA-COMP:12157"/>
        <dbReference type="Rhea" id="RHEA-COMP:12158"/>
        <dbReference type="Rhea" id="RHEA-COMP:12159"/>
        <dbReference type="Rhea" id="RHEA-COMP:19907"/>
        <dbReference type="ChEBI" id="CHEBI:13193"/>
        <dbReference type="ChEBI" id="CHEBI:15378"/>
        <dbReference type="ChEBI" id="CHEBI:17499"/>
        <dbReference type="ChEBI" id="CHEBI:29950"/>
        <dbReference type="ChEBI" id="CHEBI:61963"/>
        <dbReference type="ChEBI" id="CHEBI:90618"/>
        <dbReference type="ChEBI" id="CHEBI:232372"/>
        <dbReference type="ChEBI" id="CHEBI:456215"/>
        <dbReference type="EC" id="2.8.1.11"/>
    </reaction>
</comment>
<keyword evidence="10 14" id="KW-0067">ATP-binding</keyword>
<keyword evidence="2 14" id="KW-0963">Cytoplasm</keyword>
<evidence type="ECO:0000259" key="16">
    <source>
        <dbReference type="PROSITE" id="PS50206"/>
    </source>
</evidence>
<accession>A0A3A2ZRB2</accession>
<protein>
    <recommendedName>
        <fullName evidence="14">Adenylyltransferase and sulfurtransferase uba4</fullName>
    </recommendedName>
    <alternativeName>
        <fullName evidence="14">Common component for nitrate reductase and xanthine dehydrogenase protein F</fullName>
    </alternativeName>
    <alternativeName>
        <fullName evidence="14">Ubiquitin-like protein activator 4</fullName>
    </alternativeName>
    <domain>
        <recommendedName>
            <fullName evidence="14">Molybdopterin-synthase adenylyltransferase</fullName>
            <ecNumber evidence="14">2.7.7.80</ecNumber>
        </recommendedName>
        <alternativeName>
            <fullName evidence="14">Adenylyltransferase uba4</fullName>
        </alternativeName>
        <alternativeName>
            <fullName evidence="14">Sulfur carrier protein MOCS2A adenylyltransferase</fullName>
        </alternativeName>
    </domain>
    <domain>
        <recommendedName>
            <fullName evidence="14">Molybdopterin-synthase sulfurtransferase</fullName>
            <ecNumber evidence="14">2.8.1.11</ecNumber>
        </recommendedName>
        <alternativeName>
            <fullName evidence="14">Sulfurtransferase uba4</fullName>
        </alternativeName>
        <alternativeName>
            <fullName evidence="14">Sulfur carrier protein MOCS2A sulfurtransferase</fullName>
        </alternativeName>
    </domain>
</protein>